<feature type="transmembrane region" description="Helical" evidence="8">
    <location>
        <begin position="73"/>
        <end position="92"/>
    </location>
</feature>
<feature type="transmembrane region" description="Helical" evidence="8">
    <location>
        <begin position="200"/>
        <end position="222"/>
    </location>
</feature>
<gene>
    <name evidence="10" type="ORF">U0R22_002713</name>
</gene>
<feature type="transmembrane region" description="Helical" evidence="8">
    <location>
        <begin position="275"/>
        <end position="295"/>
    </location>
</feature>
<feature type="transmembrane region" description="Helical" evidence="8">
    <location>
        <begin position="301"/>
        <end position="321"/>
    </location>
</feature>
<keyword evidence="7 8" id="KW-0472">Membrane</keyword>
<comment type="subcellular location">
    <subcellularLocation>
        <location evidence="2">Membrane</location>
        <topology evidence="2">Multi-pass membrane protein</topology>
    </subcellularLocation>
</comment>
<name>A0ABZ0VM55_9HYPH</name>
<dbReference type="CDD" id="cd17388">
    <property type="entry name" value="MFS_TetA"/>
    <property type="match status" value="1"/>
</dbReference>
<dbReference type="PANTHER" id="PTHR23504">
    <property type="entry name" value="MAJOR FACILITATOR SUPERFAMILY DOMAIN-CONTAINING PROTEIN 10"/>
    <property type="match status" value="1"/>
</dbReference>
<keyword evidence="4" id="KW-0813">Transport</keyword>
<feature type="transmembrane region" description="Helical" evidence="8">
    <location>
        <begin position="159"/>
        <end position="179"/>
    </location>
</feature>
<dbReference type="EMBL" id="CP139858">
    <property type="protein sequence ID" value="WQB98557.1"/>
    <property type="molecule type" value="Genomic_DNA"/>
</dbReference>
<keyword evidence="11" id="KW-1185">Reference proteome</keyword>
<comment type="similarity">
    <text evidence="3">Belongs to the major facilitator superfamily. TCR/Tet family.</text>
</comment>
<proteinExistence type="inferred from homology"/>
<evidence type="ECO:0000259" key="9">
    <source>
        <dbReference type="PROSITE" id="PS50850"/>
    </source>
</evidence>
<evidence type="ECO:0000256" key="5">
    <source>
        <dbReference type="ARBA" id="ARBA00022692"/>
    </source>
</evidence>
<feature type="transmembrane region" description="Helical" evidence="8">
    <location>
        <begin position="7"/>
        <end position="27"/>
    </location>
</feature>
<evidence type="ECO:0000256" key="3">
    <source>
        <dbReference type="ARBA" id="ARBA00007520"/>
    </source>
</evidence>
<evidence type="ECO:0000256" key="7">
    <source>
        <dbReference type="ARBA" id="ARBA00023136"/>
    </source>
</evidence>
<feature type="transmembrane region" description="Helical" evidence="8">
    <location>
        <begin position="363"/>
        <end position="383"/>
    </location>
</feature>
<keyword evidence="6 8" id="KW-1133">Transmembrane helix</keyword>
<feature type="transmembrane region" description="Helical" evidence="8">
    <location>
        <begin position="131"/>
        <end position="153"/>
    </location>
</feature>
<dbReference type="RefSeq" id="WP_322418834.1">
    <property type="nucleotide sequence ID" value="NZ_CP139858.1"/>
</dbReference>
<evidence type="ECO:0000256" key="1">
    <source>
        <dbReference type="ARBA" id="ARBA00003279"/>
    </source>
</evidence>
<feature type="domain" description="Major facilitator superfamily (MFS) profile" evidence="9">
    <location>
        <begin position="4"/>
        <end position="389"/>
    </location>
</feature>
<dbReference type="InterPro" id="IPR001958">
    <property type="entry name" value="Tet-R_TetA/multi-R_MdtG-like"/>
</dbReference>
<evidence type="ECO:0000256" key="2">
    <source>
        <dbReference type="ARBA" id="ARBA00004141"/>
    </source>
</evidence>
<protein>
    <submittedName>
        <fullName evidence="10">TCR/Tet family MFS transporter</fullName>
    </submittedName>
</protein>
<evidence type="ECO:0000256" key="4">
    <source>
        <dbReference type="ARBA" id="ARBA00022448"/>
    </source>
</evidence>
<evidence type="ECO:0000256" key="8">
    <source>
        <dbReference type="SAM" id="Phobius"/>
    </source>
</evidence>
<reference evidence="10 11" key="1">
    <citation type="submission" date="2023-11" db="EMBL/GenBank/DDBJ databases">
        <authorList>
            <person name="Panchal A.K."/>
            <person name="Meaney J.S."/>
            <person name="Karas B.J."/>
            <person name="diCenzo G.C."/>
        </authorList>
    </citation>
    <scope>NUCLEOTIDE SEQUENCE [LARGE SCALE GENOMIC DNA]</scope>
    <source>
        <strain evidence="10 11">NZP2235</strain>
    </source>
</reference>
<evidence type="ECO:0000256" key="6">
    <source>
        <dbReference type="ARBA" id="ARBA00022989"/>
    </source>
</evidence>
<comment type="function">
    <text evidence="1">Resistance to tetracycline by an active tetracycline efflux. This is an energy-dependent process that decreases the accumulation of the antibiotic in whole cells. This protein functions as a metal-tetracycline/H(+) antiporter.</text>
</comment>
<feature type="transmembrane region" description="Helical" evidence="8">
    <location>
        <begin position="242"/>
        <end position="263"/>
    </location>
</feature>
<feature type="transmembrane region" description="Helical" evidence="8">
    <location>
        <begin position="333"/>
        <end position="357"/>
    </location>
</feature>
<dbReference type="SUPFAM" id="SSF103473">
    <property type="entry name" value="MFS general substrate transporter"/>
    <property type="match status" value="1"/>
</dbReference>
<dbReference type="InterPro" id="IPR036259">
    <property type="entry name" value="MFS_trans_sf"/>
</dbReference>
<dbReference type="PROSITE" id="PS50850">
    <property type="entry name" value="MFS"/>
    <property type="match status" value="1"/>
</dbReference>
<sequence>MRKAYLVVLMAVALDAGGVGLIMPVLPGLLREVGHVDDIGWIFGAFLSVYAAMQVLFSPLLGALSDRYGRRPVLLVSLAGSAADYLFMAFAPSLPLLFAGRLIAGITGASMAVASAYMADISSEDRRARGFGHLNAAFGIGFIAGPVLGGLLGDVWLRAPFLAAAVLNGINLALAFFLLPEPERTRGTGETPSFNPLAPLRWALTFPALLSLLGAFAVLALVGEVGGTIWVLYMQDKFAWDLFTVGISLALFGLFHAGAQGFVAGPIAERWGEKAALVTAILADSAAYLSIALAWQGWMAFALLPLFCLGGIGAPALQSLLTSRIGADHQGRLQGVLTSMTSLVSVFGPFVIATLYFRTRTVFPGTVWIAGAALYVLCLPLLFGARRAEPRQEAAK</sequence>
<accession>A0ABZ0VM55</accession>
<organism evidence="10 11">
    <name type="scientific">Mesorhizobium huakuii</name>
    <dbReference type="NCBI Taxonomy" id="28104"/>
    <lineage>
        <taxon>Bacteria</taxon>
        <taxon>Pseudomonadati</taxon>
        <taxon>Pseudomonadota</taxon>
        <taxon>Alphaproteobacteria</taxon>
        <taxon>Hyphomicrobiales</taxon>
        <taxon>Phyllobacteriaceae</taxon>
        <taxon>Mesorhizobium</taxon>
    </lineage>
</organism>
<dbReference type="InterPro" id="IPR005829">
    <property type="entry name" value="Sugar_transporter_CS"/>
</dbReference>
<feature type="transmembrane region" description="Helical" evidence="8">
    <location>
        <begin position="39"/>
        <end position="61"/>
    </location>
</feature>
<dbReference type="PROSITE" id="PS00216">
    <property type="entry name" value="SUGAR_TRANSPORT_1"/>
    <property type="match status" value="1"/>
</dbReference>
<dbReference type="Pfam" id="PF07690">
    <property type="entry name" value="MFS_1"/>
    <property type="match status" value="1"/>
</dbReference>
<dbReference type="InterPro" id="IPR011701">
    <property type="entry name" value="MFS"/>
</dbReference>
<dbReference type="InterPro" id="IPR020846">
    <property type="entry name" value="MFS_dom"/>
</dbReference>
<feature type="transmembrane region" description="Helical" evidence="8">
    <location>
        <begin position="98"/>
        <end position="119"/>
    </location>
</feature>
<evidence type="ECO:0000313" key="10">
    <source>
        <dbReference type="EMBL" id="WQB98557.1"/>
    </source>
</evidence>
<evidence type="ECO:0000313" key="11">
    <source>
        <dbReference type="Proteomes" id="UP001322481"/>
    </source>
</evidence>
<keyword evidence="5 8" id="KW-0812">Transmembrane</keyword>
<dbReference type="Gene3D" id="1.20.1250.20">
    <property type="entry name" value="MFS general substrate transporter like domains"/>
    <property type="match status" value="1"/>
</dbReference>
<dbReference type="Proteomes" id="UP001322481">
    <property type="component" value="Chromosome"/>
</dbReference>
<dbReference type="PANTHER" id="PTHR23504:SF15">
    <property type="entry name" value="MAJOR FACILITATOR SUPERFAMILY (MFS) PROFILE DOMAIN-CONTAINING PROTEIN"/>
    <property type="match status" value="1"/>
</dbReference>
<dbReference type="PRINTS" id="PR01035">
    <property type="entry name" value="TCRTETA"/>
</dbReference>